<dbReference type="Gene3D" id="2.40.50.140">
    <property type="entry name" value="Nucleic acid-binding proteins"/>
    <property type="match status" value="2"/>
</dbReference>
<protein>
    <submittedName>
        <fullName evidence="2">Uncharacterized protein</fullName>
    </submittedName>
</protein>
<organism evidence="2 3">
    <name type="scientific">Linum trigynum</name>
    <dbReference type="NCBI Taxonomy" id="586398"/>
    <lineage>
        <taxon>Eukaryota</taxon>
        <taxon>Viridiplantae</taxon>
        <taxon>Streptophyta</taxon>
        <taxon>Embryophyta</taxon>
        <taxon>Tracheophyta</taxon>
        <taxon>Spermatophyta</taxon>
        <taxon>Magnoliopsida</taxon>
        <taxon>eudicotyledons</taxon>
        <taxon>Gunneridae</taxon>
        <taxon>Pentapetalae</taxon>
        <taxon>rosids</taxon>
        <taxon>fabids</taxon>
        <taxon>Malpighiales</taxon>
        <taxon>Linaceae</taxon>
        <taxon>Linum</taxon>
    </lineage>
</organism>
<dbReference type="Proteomes" id="UP001497516">
    <property type="component" value="Chromosome 1"/>
</dbReference>
<dbReference type="SUPFAM" id="SSF50249">
    <property type="entry name" value="Nucleic acid-binding proteins"/>
    <property type="match status" value="2"/>
</dbReference>
<evidence type="ECO:0000313" key="2">
    <source>
        <dbReference type="EMBL" id="CAL1353974.1"/>
    </source>
</evidence>
<feature type="compositionally biased region" description="Basic residues" evidence="1">
    <location>
        <begin position="600"/>
        <end position="609"/>
    </location>
</feature>
<accession>A0AAV2CCH3</accession>
<feature type="region of interest" description="Disordered" evidence="1">
    <location>
        <begin position="505"/>
        <end position="556"/>
    </location>
</feature>
<gene>
    <name evidence="2" type="ORF">LTRI10_LOCUS1833</name>
</gene>
<dbReference type="PANTHER" id="PTHR47165">
    <property type="entry name" value="OS03G0429900 PROTEIN"/>
    <property type="match status" value="1"/>
</dbReference>
<proteinExistence type="predicted"/>
<dbReference type="InterPro" id="IPR012340">
    <property type="entry name" value="NA-bd_OB-fold"/>
</dbReference>
<dbReference type="PANTHER" id="PTHR47165:SF4">
    <property type="entry name" value="OS03G0429900 PROTEIN"/>
    <property type="match status" value="1"/>
</dbReference>
<feature type="compositionally biased region" description="Low complexity" evidence="1">
    <location>
        <begin position="535"/>
        <end position="556"/>
    </location>
</feature>
<name>A0AAV2CCH3_9ROSI</name>
<feature type="compositionally biased region" description="Polar residues" evidence="1">
    <location>
        <begin position="505"/>
        <end position="519"/>
    </location>
</feature>
<reference evidence="2 3" key="1">
    <citation type="submission" date="2024-04" db="EMBL/GenBank/DDBJ databases">
        <authorList>
            <person name="Fracassetti M."/>
        </authorList>
    </citation>
    <scope>NUCLEOTIDE SEQUENCE [LARGE SCALE GENOMIC DNA]</scope>
</reference>
<feature type="region of interest" description="Disordered" evidence="1">
    <location>
        <begin position="573"/>
        <end position="609"/>
    </location>
</feature>
<evidence type="ECO:0000313" key="3">
    <source>
        <dbReference type="Proteomes" id="UP001497516"/>
    </source>
</evidence>
<feature type="compositionally biased region" description="Polar residues" evidence="1">
    <location>
        <begin position="589"/>
        <end position="599"/>
    </location>
</feature>
<keyword evidence="3" id="KW-1185">Reference proteome</keyword>
<evidence type="ECO:0000256" key="1">
    <source>
        <dbReference type="SAM" id="MobiDB-lite"/>
    </source>
</evidence>
<dbReference type="AlphaFoldDB" id="A0AAV2CCH3"/>
<dbReference type="EMBL" id="OZ034813">
    <property type="protein sequence ID" value="CAL1353974.1"/>
    <property type="molecule type" value="Genomic_DNA"/>
</dbReference>
<sequence length="609" mass="64873">MQGMLIQAIGDTAMADDIDRALRVGTIYVIREFGLNTARNFYRACSFTLIMNITRATTFQECSLPALDFPTYSFEIYPFSELSKRSGFHRILTGLPRLSVVLLCSLSGQRVSITLWNNLAGSLDRVALIQADAIEPVIIAVGSLLVGRKMGSEYSCSSSSGTRISVSPRIPEAYHLATVFGGPRIPVAELPVQFATPEEAVTDAASRTKTIAELLELHHRGASSDAKHFCSGIIKSVDSHTPCYKIQLTLRDVTNEAPFIVFGSCGNSLVFTSAPLLAQRYPHRAGQLPPELSALHGQYVKFEAKLPMIEANGVSTGEFRVLRVIPQQNHQIQAAAPLQIQSTVNASRISQPLLDIGHQPGPVSDVAALKQSSGQCSESSPSSSSKGKEKFSGLLLSGTCKPIFRVGQFVQEPQRLCFVASFFQSHGSVFINERVASPERKVVSEVHSTAPGVVPLNSTIPRKETGDSTNTAVGENVTIAYTGSLKSVANNSTAKLKDPTTVSMALGTSTGQDSSNISDSVAAGSGTPQSKVTASPSSIVPMSSSTPPFSSPSASLLVSPLAKVKVEKLDASELKSSNVDAQGSVPFSIGNSGSPQGKRTSVKRRLYEP</sequence>